<dbReference type="AlphaFoldDB" id="A0A9D7XIW0"/>
<proteinExistence type="predicted"/>
<comment type="caution">
    <text evidence="1">The sequence shown here is derived from an EMBL/GenBank/DDBJ whole genome shotgun (WGS) entry which is preliminary data.</text>
</comment>
<protein>
    <submittedName>
        <fullName evidence="1">Uncharacterized protein</fullName>
    </submittedName>
</protein>
<dbReference type="EMBL" id="JADKFW010000015">
    <property type="protein sequence ID" value="MBK9719083.1"/>
    <property type="molecule type" value="Genomic_DNA"/>
</dbReference>
<accession>A0A9D7XIW0</accession>
<evidence type="ECO:0000313" key="1">
    <source>
        <dbReference type="EMBL" id="MBK9719083.1"/>
    </source>
</evidence>
<evidence type="ECO:0000313" key="2">
    <source>
        <dbReference type="Proteomes" id="UP000808349"/>
    </source>
</evidence>
<gene>
    <name evidence="1" type="ORF">IPO85_16515</name>
</gene>
<name>A0A9D7XIW0_9BACT</name>
<sequence>MEKWQIDFEWLRIKHFIKDQIGRTELPDMNAILFLIGIQELGKGSIGKFTKEEKRDLMHIASCRLLSQEGYYEFKGLDHEGWPHYEQLKPFPIKGVDEQEDFLKSQIIKYFTSSYPAIFEN</sequence>
<reference evidence="1 2" key="1">
    <citation type="submission" date="2020-10" db="EMBL/GenBank/DDBJ databases">
        <title>Connecting structure to function with the recovery of over 1000 high-quality activated sludge metagenome-assembled genomes encoding full-length rRNA genes using long-read sequencing.</title>
        <authorList>
            <person name="Singleton C.M."/>
            <person name="Petriglieri F."/>
            <person name="Kristensen J.M."/>
            <person name="Kirkegaard R.H."/>
            <person name="Michaelsen T.Y."/>
            <person name="Andersen M.H."/>
            <person name="Karst S.M."/>
            <person name="Dueholm M.S."/>
            <person name="Nielsen P.H."/>
            <person name="Albertsen M."/>
        </authorList>
    </citation>
    <scope>NUCLEOTIDE SEQUENCE [LARGE SCALE GENOMIC DNA]</scope>
    <source>
        <strain evidence="1">Ribe_18-Q3-R11-54_BAT3C.373</strain>
    </source>
</reference>
<dbReference type="Proteomes" id="UP000808349">
    <property type="component" value="Unassembled WGS sequence"/>
</dbReference>
<organism evidence="1 2">
    <name type="scientific">Candidatus Defluviibacterium haderslevense</name>
    <dbReference type="NCBI Taxonomy" id="2981993"/>
    <lineage>
        <taxon>Bacteria</taxon>
        <taxon>Pseudomonadati</taxon>
        <taxon>Bacteroidota</taxon>
        <taxon>Saprospiria</taxon>
        <taxon>Saprospirales</taxon>
        <taxon>Saprospiraceae</taxon>
        <taxon>Candidatus Defluviibacterium</taxon>
    </lineage>
</organism>